<protein>
    <recommendedName>
        <fullName evidence="5">Haloacid dehalogenase</fullName>
    </recommendedName>
</protein>
<proteinExistence type="inferred from homology"/>
<dbReference type="InterPro" id="IPR023214">
    <property type="entry name" value="HAD_sf"/>
</dbReference>
<organism evidence="3 4">
    <name type="scientific">Meristemomyces frigidus</name>
    <dbReference type="NCBI Taxonomy" id="1508187"/>
    <lineage>
        <taxon>Eukaryota</taxon>
        <taxon>Fungi</taxon>
        <taxon>Dikarya</taxon>
        <taxon>Ascomycota</taxon>
        <taxon>Pezizomycotina</taxon>
        <taxon>Dothideomycetes</taxon>
        <taxon>Dothideomycetidae</taxon>
        <taxon>Mycosphaerellales</taxon>
        <taxon>Teratosphaeriaceae</taxon>
        <taxon>Meristemomyces</taxon>
    </lineage>
</organism>
<sequence length="247" mass="27052">MAQQRTAPKIVLAFDAYGTLLSTQSIADNLTSHFGPDQAQTIATAWRRYQLEYTWRMNSMNQYEPFSTLTLRSLTHALADSHVSLDPEQTELMMGAYDSLACFPDVPELLTTLKNTPDVRAVIFSNGTQKMVASSVANCPYLSAHTECFEEIVSVDRVKKFKPAPEAYRHLAEQVGLDPDDVEQMERLWLVSGNPFDVVGARAVGMSVIWVDRGAGGWRDELVAGVAGRPTEIVGGLGEVVGTVVGV</sequence>
<dbReference type="PANTHER" id="PTHR43316">
    <property type="entry name" value="HYDROLASE, HALOACID DELAHOGENASE-RELATED"/>
    <property type="match status" value="1"/>
</dbReference>
<evidence type="ECO:0000313" key="3">
    <source>
        <dbReference type="EMBL" id="KAK5108646.1"/>
    </source>
</evidence>
<dbReference type="GO" id="GO:0019120">
    <property type="term" value="F:hydrolase activity, acting on acid halide bonds, in C-halide compounds"/>
    <property type="evidence" value="ECO:0007669"/>
    <property type="project" value="InterPro"/>
</dbReference>
<keyword evidence="2" id="KW-0378">Hydrolase</keyword>
<dbReference type="PRINTS" id="PR00413">
    <property type="entry name" value="HADHALOGNASE"/>
</dbReference>
<name>A0AAN7TB54_9PEZI</name>
<accession>A0AAN7TB54</accession>
<evidence type="ECO:0000256" key="1">
    <source>
        <dbReference type="ARBA" id="ARBA00008106"/>
    </source>
</evidence>
<dbReference type="SUPFAM" id="SSF56784">
    <property type="entry name" value="HAD-like"/>
    <property type="match status" value="1"/>
</dbReference>
<evidence type="ECO:0008006" key="5">
    <source>
        <dbReference type="Google" id="ProtNLM"/>
    </source>
</evidence>
<dbReference type="Pfam" id="PF00702">
    <property type="entry name" value="Hydrolase"/>
    <property type="match status" value="1"/>
</dbReference>
<evidence type="ECO:0000256" key="2">
    <source>
        <dbReference type="ARBA" id="ARBA00022801"/>
    </source>
</evidence>
<comment type="similarity">
    <text evidence="1">Belongs to the HAD-like hydrolase superfamily. S-2-haloalkanoic acid dehalogenase family.</text>
</comment>
<dbReference type="Gene3D" id="3.40.50.1000">
    <property type="entry name" value="HAD superfamily/HAD-like"/>
    <property type="match status" value="1"/>
</dbReference>
<dbReference type="EMBL" id="JAVRRL010000081">
    <property type="protein sequence ID" value="KAK5108646.1"/>
    <property type="molecule type" value="Genomic_DNA"/>
</dbReference>
<dbReference type="InterPro" id="IPR023198">
    <property type="entry name" value="PGP-like_dom2"/>
</dbReference>
<dbReference type="InterPro" id="IPR036412">
    <property type="entry name" value="HAD-like_sf"/>
</dbReference>
<dbReference type="GO" id="GO:0016791">
    <property type="term" value="F:phosphatase activity"/>
    <property type="evidence" value="ECO:0007669"/>
    <property type="project" value="UniProtKB-ARBA"/>
</dbReference>
<dbReference type="InterPro" id="IPR006328">
    <property type="entry name" value="2-HAD"/>
</dbReference>
<evidence type="ECO:0000313" key="4">
    <source>
        <dbReference type="Proteomes" id="UP001310890"/>
    </source>
</evidence>
<dbReference type="NCBIfam" id="TIGR01493">
    <property type="entry name" value="HAD-SF-IA-v2"/>
    <property type="match status" value="1"/>
</dbReference>
<dbReference type="InterPro" id="IPR051540">
    <property type="entry name" value="S-2-haloacid_dehalogenase"/>
</dbReference>
<dbReference type="Gene3D" id="1.10.150.240">
    <property type="entry name" value="Putative phosphatase, domain 2"/>
    <property type="match status" value="1"/>
</dbReference>
<gene>
    <name evidence="3" type="ORF">LTR62_008137</name>
</gene>
<reference evidence="3" key="1">
    <citation type="submission" date="2023-08" db="EMBL/GenBank/DDBJ databases">
        <title>Black Yeasts Isolated from many extreme environments.</title>
        <authorList>
            <person name="Coleine C."/>
            <person name="Stajich J.E."/>
            <person name="Selbmann L."/>
        </authorList>
    </citation>
    <scope>NUCLEOTIDE SEQUENCE</scope>
    <source>
        <strain evidence="3">CCFEE 5401</strain>
    </source>
</reference>
<dbReference type="AlphaFoldDB" id="A0AAN7TB54"/>
<dbReference type="PANTHER" id="PTHR43316:SF3">
    <property type="entry name" value="HALOACID DEHALOGENASE, TYPE II (AFU_ORTHOLOGUE AFUA_2G07750)-RELATED"/>
    <property type="match status" value="1"/>
</dbReference>
<dbReference type="Proteomes" id="UP001310890">
    <property type="component" value="Unassembled WGS sequence"/>
</dbReference>
<comment type="caution">
    <text evidence="3">The sequence shown here is derived from an EMBL/GenBank/DDBJ whole genome shotgun (WGS) entry which is preliminary data.</text>
</comment>
<dbReference type="SFLD" id="SFLDG01129">
    <property type="entry name" value="C1.5:_HAD__Beta-PGM__Phosphata"/>
    <property type="match status" value="1"/>
</dbReference>
<dbReference type="NCBIfam" id="TIGR01428">
    <property type="entry name" value="HAD_type_II"/>
    <property type="match status" value="1"/>
</dbReference>
<dbReference type="SFLD" id="SFLDS00003">
    <property type="entry name" value="Haloacid_Dehalogenase"/>
    <property type="match status" value="1"/>
</dbReference>
<dbReference type="InterPro" id="IPR006439">
    <property type="entry name" value="HAD-SF_hydro_IA"/>
</dbReference>